<sequence>MAAYAALVSVLTIIDHIQNHPCLSISFDMNQLESLGEKVGFLLDFVKNDTHGVVSEQVEVLESQIASAAYAAEDVIESHVVDQIQPAGSVEGHRLQKVVKDIRKKVTKILRSKKVMKDEIATGSISMLDLQTVIVDMDSMKKKVLELKDEIGSNEHDMQPTPTTSSNTPLITTGKNTMQSNRQVIPIVGMGGIGKTALAQNAYEHSLIVHHFDIRTWVTVSQKYNVKELFVQLLSKLISSEIDSEIDEQLLGQKLHKILWGRRYLIVIDDIWGIEAWDSLNLFFPENNNGSRIVVTTRISNVATHFDSSSFELSFLDEEKSWDLFCKKTFGEADCPLELEDIGKEIVKKCKGLPLSITVIGGLLGRSHMTQKYWKNIARDIHSILNSGEDKNCSSILSLSYTYLPPHLKPCFLYMSIFPEDEKISVSQLIKLWVAEGFIRSNKSQSLEEIARDKPRGTERGRRIVFSEKVQHVSFILCNWDHLPVHGLLRVMTCNNGRKKEYLSQHIVDQVNMRYLAYNDESKIMAACVKLPSSIAALWNLQTIIISGKIKVPLQIWEMRQLRHLDIFSLFLPVPPRSCDKQRDEIVVLNLQTLKKVVNFVWSKEACKRVPNVRKLNIYADSSNDYSLYNISHLHKLESLQCLLLGEDNMLQKLTFPCSLRKLSLSYGNGLWEDLTVIGSLPCLEVLKLSMGSVKGTVWNPVEGEFLRLKFLSIYWSDLVYWNAGSSHFPILEKLVLELMFGLDEIPIEIGEIPTLEFIHVRRCTESAAVSAMKIAEEQENACNEGLQVRVVIDGNDELESFQEKMKQSASLDIIFK</sequence>
<evidence type="ECO:0000259" key="13">
    <source>
        <dbReference type="Pfam" id="PF23559"/>
    </source>
</evidence>
<feature type="region of interest" description="Disordered" evidence="11">
    <location>
        <begin position="153"/>
        <end position="174"/>
    </location>
</feature>
<name>A0A022Q3U4_ERYGU</name>
<dbReference type="GO" id="GO:0005524">
    <property type="term" value="F:ATP binding"/>
    <property type="evidence" value="ECO:0007669"/>
    <property type="project" value="UniProtKB-KW"/>
</dbReference>
<feature type="domain" description="Disease resistance protein winged helix" evidence="13">
    <location>
        <begin position="417"/>
        <end position="453"/>
    </location>
</feature>
<evidence type="ECO:0000256" key="6">
    <source>
        <dbReference type="ARBA" id="ARBA00022667"/>
    </source>
</evidence>
<feature type="compositionally biased region" description="Polar residues" evidence="11">
    <location>
        <begin position="160"/>
        <end position="174"/>
    </location>
</feature>
<dbReference type="InterPro" id="IPR042197">
    <property type="entry name" value="Apaf_helical"/>
</dbReference>
<dbReference type="Proteomes" id="UP000030748">
    <property type="component" value="Unassembled WGS sequence"/>
</dbReference>
<evidence type="ECO:0000256" key="1">
    <source>
        <dbReference type="ARBA" id="ARBA00002074"/>
    </source>
</evidence>
<dbReference type="AlphaFoldDB" id="A0A022Q3U4"/>
<keyword evidence="15" id="KW-1185">Reference proteome</keyword>
<evidence type="ECO:0000256" key="4">
    <source>
        <dbReference type="ARBA" id="ARBA00022490"/>
    </source>
</evidence>
<dbReference type="InterPro" id="IPR027417">
    <property type="entry name" value="P-loop_NTPase"/>
</dbReference>
<dbReference type="Gene3D" id="1.10.8.430">
    <property type="entry name" value="Helical domain of apoptotic protease-activating factors"/>
    <property type="match status" value="1"/>
</dbReference>
<dbReference type="InterPro" id="IPR058922">
    <property type="entry name" value="WHD_DRP"/>
</dbReference>
<evidence type="ECO:0000256" key="7">
    <source>
        <dbReference type="ARBA" id="ARBA00022737"/>
    </source>
</evidence>
<proteinExistence type="inferred from homology"/>
<dbReference type="FunFam" id="3.40.50.300:FF:001091">
    <property type="entry name" value="Probable disease resistance protein At1g61300"/>
    <property type="match status" value="1"/>
</dbReference>
<evidence type="ECO:0000256" key="5">
    <source>
        <dbReference type="ARBA" id="ARBA00022614"/>
    </source>
</evidence>
<dbReference type="PANTHER" id="PTHR23155:SF1152">
    <property type="entry name" value="AAA+ ATPASE DOMAIN-CONTAINING PROTEIN"/>
    <property type="match status" value="1"/>
</dbReference>
<dbReference type="InterPro" id="IPR044974">
    <property type="entry name" value="Disease_R_plants"/>
</dbReference>
<keyword evidence="8" id="KW-0547">Nucleotide-binding</keyword>
<dbReference type="Pfam" id="PF23559">
    <property type="entry name" value="WHD_DRP"/>
    <property type="match status" value="1"/>
</dbReference>
<evidence type="ECO:0000256" key="8">
    <source>
        <dbReference type="ARBA" id="ARBA00022741"/>
    </source>
</evidence>
<evidence type="ECO:0000256" key="2">
    <source>
        <dbReference type="ARBA" id="ARBA00004496"/>
    </source>
</evidence>
<reference evidence="14 15" key="1">
    <citation type="journal article" date="2013" name="Proc. Natl. Acad. Sci. U.S.A.">
        <title>Fine-scale variation in meiotic recombination in Mimulus inferred from population shotgun sequencing.</title>
        <authorList>
            <person name="Hellsten U."/>
            <person name="Wright K.M."/>
            <person name="Jenkins J."/>
            <person name="Shu S."/>
            <person name="Yuan Y."/>
            <person name="Wessler S.R."/>
            <person name="Schmutz J."/>
            <person name="Willis J.H."/>
            <person name="Rokhsar D.S."/>
        </authorList>
    </citation>
    <scope>NUCLEOTIDE SEQUENCE [LARGE SCALE GENOMIC DNA]</scope>
    <source>
        <strain evidence="15">cv. DUN x IM62</strain>
    </source>
</reference>
<dbReference type="Pfam" id="PF00931">
    <property type="entry name" value="NB-ARC"/>
    <property type="match status" value="1"/>
</dbReference>
<evidence type="ECO:0000256" key="10">
    <source>
        <dbReference type="ARBA" id="ARBA00022840"/>
    </source>
</evidence>
<keyword evidence="4" id="KW-0963">Cytoplasm</keyword>
<evidence type="ECO:0000256" key="9">
    <source>
        <dbReference type="ARBA" id="ARBA00022821"/>
    </source>
</evidence>
<dbReference type="InterPro" id="IPR036388">
    <property type="entry name" value="WH-like_DNA-bd_sf"/>
</dbReference>
<keyword evidence="7" id="KW-0677">Repeat</keyword>
<accession>A0A022Q3U4</accession>
<dbReference type="eggNOG" id="KOG4658">
    <property type="taxonomic scope" value="Eukaryota"/>
</dbReference>
<dbReference type="GO" id="GO:0009626">
    <property type="term" value="P:plant-type hypersensitive response"/>
    <property type="evidence" value="ECO:0007669"/>
    <property type="project" value="UniProtKB-KW"/>
</dbReference>
<protein>
    <submittedName>
        <fullName evidence="14">Uncharacterized protein</fullName>
    </submittedName>
</protein>
<evidence type="ECO:0000259" key="12">
    <source>
        <dbReference type="Pfam" id="PF00931"/>
    </source>
</evidence>
<dbReference type="InterPro" id="IPR002182">
    <property type="entry name" value="NB-ARC"/>
</dbReference>
<dbReference type="GO" id="GO:0043531">
    <property type="term" value="F:ADP binding"/>
    <property type="evidence" value="ECO:0007669"/>
    <property type="project" value="InterPro"/>
</dbReference>
<dbReference type="PRINTS" id="PR00364">
    <property type="entry name" value="DISEASERSIST"/>
</dbReference>
<organism evidence="14 15">
    <name type="scientific">Erythranthe guttata</name>
    <name type="common">Yellow monkey flower</name>
    <name type="synonym">Mimulus guttatus</name>
    <dbReference type="NCBI Taxonomy" id="4155"/>
    <lineage>
        <taxon>Eukaryota</taxon>
        <taxon>Viridiplantae</taxon>
        <taxon>Streptophyta</taxon>
        <taxon>Embryophyta</taxon>
        <taxon>Tracheophyta</taxon>
        <taxon>Spermatophyta</taxon>
        <taxon>Magnoliopsida</taxon>
        <taxon>eudicotyledons</taxon>
        <taxon>Gunneridae</taxon>
        <taxon>Pentapetalae</taxon>
        <taxon>asterids</taxon>
        <taxon>lamiids</taxon>
        <taxon>Lamiales</taxon>
        <taxon>Phrymaceae</taxon>
        <taxon>Erythranthe</taxon>
    </lineage>
</organism>
<comment type="function">
    <text evidence="1">Confers resistance to late blight (Phytophthora infestans) races carrying the avirulence gene Avr1. Resistance proteins guard the plant against pathogens that contain an appropriate avirulence protein via an indirect interaction with this avirulence protein. That triggers a defense system including the hypersensitive response, which restricts the pathogen growth.</text>
</comment>
<keyword evidence="10" id="KW-0067">ATP-binding</keyword>
<evidence type="ECO:0000313" key="15">
    <source>
        <dbReference type="Proteomes" id="UP000030748"/>
    </source>
</evidence>
<dbReference type="Gene3D" id="3.40.50.300">
    <property type="entry name" value="P-loop containing nucleotide triphosphate hydrolases"/>
    <property type="match status" value="1"/>
</dbReference>
<dbReference type="SUPFAM" id="SSF52540">
    <property type="entry name" value="P-loop containing nucleoside triphosphate hydrolases"/>
    <property type="match status" value="1"/>
</dbReference>
<dbReference type="GO" id="GO:0005737">
    <property type="term" value="C:cytoplasm"/>
    <property type="evidence" value="ECO:0007669"/>
    <property type="project" value="UniProtKB-SubCell"/>
</dbReference>
<comment type="subcellular location">
    <subcellularLocation>
        <location evidence="2">Cytoplasm</location>
    </subcellularLocation>
</comment>
<evidence type="ECO:0000256" key="11">
    <source>
        <dbReference type="SAM" id="MobiDB-lite"/>
    </source>
</evidence>
<dbReference type="PANTHER" id="PTHR23155">
    <property type="entry name" value="DISEASE RESISTANCE PROTEIN RP"/>
    <property type="match status" value="1"/>
</dbReference>
<dbReference type="InterPro" id="IPR032675">
    <property type="entry name" value="LRR_dom_sf"/>
</dbReference>
<keyword evidence="5" id="KW-0433">Leucine-rich repeat</keyword>
<feature type="domain" description="NB-ARC" evidence="12">
    <location>
        <begin position="179"/>
        <end position="332"/>
    </location>
</feature>
<keyword evidence="9" id="KW-0611">Plant defense</keyword>
<dbReference type="SUPFAM" id="SSF52058">
    <property type="entry name" value="L domain-like"/>
    <property type="match status" value="1"/>
</dbReference>
<gene>
    <name evidence="14" type="ORF">MIMGU_mgv1a025737mg</name>
</gene>
<dbReference type="EMBL" id="KI632224">
    <property type="protein sequence ID" value="EYU21170.1"/>
    <property type="molecule type" value="Genomic_DNA"/>
</dbReference>
<dbReference type="Gene3D" id="1.20.5.4130">
    <property type="match status" value="1"/>
</dbReference>
<dbReference type="Gene3D" id="3.80.10.10">
    <property type="entry name" value="Ribonuclease Inhibitor"/>
    <property type="match status" value="1"/>
</dbReference>
<keyword evidence="6" id="KW-0381">Hypersensitive response</keyword>
<evidence type="ECO:0000256" key="3">
    <source>
        <dbReference type="ARBA" id="ARBA00008894"/>
    </source>
</evidence>
<comment type="similarity">
    <text evidence="3">Belongs to the disease resistance NB-LRR family.</text>
</comment>
<evidence type="ECO:0000313" key="14">
    <source>
        <dbReference type="EMBL" id="EYU21170.1"/>
    </source>
</evidence>
<dbReference type="Gene3D" id="1.10.10.10">
    <property type="entry name" value="Winged helix-like DNA-binding domain superfamily/Winged helix DNA-binding domain"/>
    <property type="match status" value="1"/>
</dbReference>